<feature type="compositionally biased region" description="Basic and acidic residues" evidence="12">
    <location>
        <begin position="414"/>
        <end position="462"/>
    </location>
</feature>
<accession>A0A811KT31</accession>
<feature type="region of interest" description="Disordered" evidence="12">
    <location>
        <begin position="364"/>
        <end position="462"/>
    </location>
</feature>
<evidence type="ECO:0000256" key="8">
    <source>
        <dbReference type="ARBA" id="ARBA00022859"/>
    </source>
</evidence>
<dbReference type="Proteomes" id="UP000614601">
    <property type="component" value="Unassembled WGS sequence"/>
</dbReference>
<comment type="similarity">
    <text evidence="4">Belongs to the ECSIT family.</text>
</comment>
<evidence type="ECO:0000256" key="9">
    <source>
        <dbReference type="ARBA" id="ARBA00022946"/>
    </source>
</evidence>
<dbReference type="PANTHER" id="PTHR13113">
    <property type="entry name" value="ECSIT EVOLUTIONARILY CONSERVED SIGNALING INTERMEDIATE IN TOLL PATHWAYS"/>
    <property type="match status" value="1"/>
</dbReference>
<keyword evidence="10" id="KW-0496">Mitochondrion</keyword>
<keyword evidence="8" id="KW-0391">Immunity</keyword>
<protein>
    <recommendedName>
        <fullName evidence="5">Evolutionarily conserved signaling intermediate in Toll pathway, mitochondrial</fullName>
    </recommendedName>
</protein>
<dbReference type="Proteomes" id="UP000783686">
    <property type="component" value="Unassembled WGS sequence"/>
</dbReference>
<evidence type="ECO:0000256" key="3">
    <source>
        <dbReference type="ARBA" id="ARBA00004496"/>
    </source>
</evidence>
<keyword evidence="6" id="KW-0963">Cytoplasm</keyword>
<evidence type="ECO:0000313" key="14">
    <source>
        <dbReference type="EMBL" id="CAD5218485.1"/>
    </source>
</evidence>
<dbReference type="InterPro" id="IPR029342">
    <property type="entry name" value="ECIST_C"/>
</dbReference>
<keyword evidence="7" id="KW-0399">Innate immunity</keyword>
<keyword evidence="15" id="KW-1185">Reference proteome</keyword>
<dbReference type="EMBL" id="CAJFDH010000004">
    <property type="protein sequence ID" value="CAD5218485.1"/>
    <property type="molecule type" value="Genomic_DNA"/>
</dbReference>
<name>A0A811KT31_9BILA</name>
<organism evidence="14 15">
    <name type="scientific">Bursaphelenchus okinawaensis</name>
    <dbReference type="NCBI Taxonomy" id="465554"/>
    <lineage>
        <taxon>Eukaryota</taxon>
        <taxon>Metazoa</taxon>
        <taxon>Ecdysozoa</taxon>
        <taxon>Nematoda</taxon>
        <taxon>Chromadorea</taxon>
        <taxon>Rhabditida</taxon>
        <taxon>Tylenchina</taxon>
        <taxon>Tylenchomorpha</taxon>
        <taxon>Aphelenchoidea</taxon>
        <taxon>Aphelenchoididae</taxon>
        <taxon>Bursaphelenchus</taxon>
    </lineage>
</organism>
<feature type="compositionally biased region" description="Basic and acidic residues" evidence="12">
    <location>
        <begin position="389"/>
        <end position="401"/>
    </location>
</feature>
<evidence type="ECO:0000256" key="12">
    <source>
        <dbReference type="SAM" id="MobiDB-lite"/>
    </source>
</evidence>
<evidence type="ECO:0000256" key="6">
    <source>
        <dbReference type="ARBA" id="ARBA00022490"/>
    </source>
</evidence>
<evidence type="ECO:0000256" key="1">
    <source>
        <dbReference type="ARBA" id="ARBA00004123"/>
    </source>
</evidence>
<reference evidence="14" key="1">
    <citation type="submission" date="2020-09" db="EMBL/GenBank/DDBJ databases">
        <authorList>
            <person name="Kikuchi T."/>
        </authorList>
    </citation>
    <scope>NUCLEOTIDE SEQUENCE</scope>
    <source>
        <strain evidence="14">SH1</strain>
    </source>
</reference>
<dbReference type="GO" id="GO:0045087">
    <property type="term" value="P:innate immune response"/>
    <property type="evidence" value="ECO:0007669"/>
    <property type="project" value="UniProtKB-KW"/>
</dbReference>
<dbReference type="PANTHER" id="PTHR13113:SF1">
    <property type="entry name" value="EVOLUTIONARILY CONSERVED SIGNALING INTERMEDIATE IN TOLL PATHWAY, MITOCHONDRIAL"/>
    <property type="match status" value="1"/>
</dbReference>
<feature type="compositionally biased region" description="Basic and acidic residues" evidence="12">
    <location>
        <begin position="364"/>
        <end position="378"/>
    </location>
</feature>
<evidence type="ECO:0000256" key="4">
    <source>
        <dbReference type="ARBA" id="ARBA00007674"/>
    </source>
</evidence>
<comment type="subcellular location">
    <subcellularLocation>
        <location evidence="3">Cytoplasm</location>
    </subcellularLocation>
    <subcellularLocation>
        <location evidence="2">Mitochondrion</location>
    </subcellularLocation>
    <subcellularLocation>
        <location evidence="1">Nucleus</location>
    </subcellularLocation>
</comment>
<feature type="domain" description="ECSIT C-terminal" evidence="13">
    <location>
        <begin position="230"/>
        <end position="359"/>
    </location>
</feature>
<sequence>MVFISAGLVCRRWVSTTSSSQQHSTHYDPDKRNDNPSLAHIDEKFESIPKENRNKSTFMAAIEMFNKRSGGDRGHVEFVTSALKHMKDYNLHKDLEVYKALLRVFPPGKFASTNIWHRTFMHYPNHQECAVNVLDEMEWYHVYPDKEVDDIVSASFGPWTTVGKKVKRQLYWLPKLRYTNKYLDVRKVENKDLSFLELAKLALDMISRDPGKEITISKMQDDTLIASAQSPLQKELIEDLPRESTCFYVDGPFHHHVRDNFCQYIVLSTDPIGSAERLVDKFAEHYDLENIDETRLYKGVLDEFYDEPDEPTIHEQTDQTILALGMIEYIDQNTASAWVNHLQETNPALREATVILRIRDFSKGRKDGERVHTDESHYGMKGQGNAGDNVKDSGNEGGMKEEFDEEVGMRRPGNNKEKETSSDDMKQECRSPDEQEKEDKSHQNVDKSSRDKVNEEGSGKTQ</sequence>
<dbReference type="OrthoDB" id="10064298at2759"/>
<dbReference type="Pfam" id="PF06239">
    <property type="entry name" value="ECSIT_N"/>
    <property type="match status" value="1"/>
</dbReference>
<gene>
    <name evidence="14" type="ORF">BOKJ2_LOCUS7695</name>
</gene>
<evidence type="ECO:0000313" key="15">
    <source>
        <dbReference type="Proteomes" id="UP000614601"/>
    </source>
</evidence>
<evidence type="ECO:0000259" key="13">
    <source>
        <dbReference type="SMART" id="SM01284"/>
    </source>
</evidence>
<dbReference type="SMART" id="SM01284">
    <property type="entry name" value="ECSIT_Cterm"/>
    <property type="match status" value="1"/>
</dbReference>
<dbReference type="Pfam" id="PF14784">
    <property type="entry name" value="ECSIT_C"/>
    <property type="match status" value="1"/>
</dbReference>
<dbReference type="InterPro" id="IPR046448">
    <property type="entry name" value="ECSIT_N"/>
</dbReference>
<dbReference type="GO" id="GO:0007178">
    <property type="term" value="P:cell surface receptor protein serine/threonine kinase signaling pathway"/>
    <property type="evidence" value="ECO:0007669"/>
    <property type="project" value="TreeGrafter"/>
</dbReference>
<evidence type="ECO:0000256" key="2">
    <source>
        <dbReference type="ARBA" id="ARBA00004173"/>
    </source>
</evidence>
<dbReference type="InterPro" id="IPR010418">
    <property type="entry name" value="ECSIT"/>
</dbReference>
<evidence type="ECO:0000256" key="7">
    <source>
        <dbReference type="ARBA" id="ARBA00022588"/>
    </source>
</evidence>
<dbReference type="EMBL" id="CAJFCW020000004">
    <property type="protein sequence ID" value="CAG9110679.1"/>
    <property type="molecule type" value="Genomic_DNA"/>
</dbReference>
<dbReference type="GO" id="GO:0005634">
    <property type="term" value="C:nucleus"/>
    <property type="evidence" value="ECO:0007669"/>
    <property type="project" value="UniProtKB-SubCell"/>
</dbReference>
<evidence type="ECO:0000256" key="11">
    <source>
        <dbReference type="ARBA" id="ARBA00023242"/>
    </source>
</evidence>
<dbReference type="AlphaFoldDB" id="A0A811KT31"/>
<proteinExistence type="inferred from homology"/>
<dbReference type="GO" id="GO:0005739">
    <property type="term" value="C:mitochondrion"/>
    <property type="evidence" value="ECO:0007669"/>
    <property type="project" value="UniProtKB-SubCell"/>
</dbReference>
<keyword evidence="11" id="KW-0539">Nucleus</keyword>
<keyword evidence="9" id="KW-0809">Transit peptide</keyword>
<comment type="caution">
    <text evidence="14">The sequence shown here is derived from an EMBL/GenBank/DDBJ whole genome shotgun (WGS) entry which is preliminary data.</text>
</comment>
<evidence type="ECO:0000256" key="5">
    <source>
        <dbReference type="ARBA" id="ARBA00019998"/>
    </source>
</evidence>
<evidence type="ECO:0000256" key="10">
    <source>
        <dbReference type="ARBA" id="ARBA00023128"/>
    </source>
</evidence>